<reference evidence="1" key="1">
    <citation type="submission" date="2017-06" db="EMBL/GenBank/DDBJ databases">
        <authorList>
            <person name="Assis F.L."/>
            <person name="Abrahao J.S."/>
            <person name="Silva L."/>
            <person name="Khalil J.B."/>
            <person name="Rodrigues R."/>
            <person name="Silva L.S."/>
            <person name="Boratto P."/>
            <person name="Andrade M."/>
            <person name="Kroon E.G."/>
            <person name="Ribeiro B."/>
            <person name="Bergier I."/>
            <person name="Seligmann H."/>
            <person name="Ghigo E."/>
            <person name="Colson P."/>
            <person name="Levasseur A."/>
            <person name="Raoult D."/>
            <person name="Scola B.L."/>
        </authorList>
    </citation>
    <scope>NUCLEOTIDE SEQUENCE</scope>
    <source>
        <strain evidence="1">Deep ocean</strain>
    </source>
</reference>
<accession>A0A6N1NN75</accession>
<reference evidence="1" key="2">
    <citation type="journal article" date="2018" name="Nat. Commun.">
        <title>Tailed giant Tupanvirus possesses the most complete translational apparatus of the known virosphere.</title>
        <authorList>
            <person name="Abrahao J."/>
            <person name="Silva L."/>
            <person name="Silva L.S."/>
            <person name="Khalil J.Y.B."/>
            <person name="Rodrigues R."/>
            <person name="Arantes T."/>
            <person name="Assis F."/>
            <person name="Boratto P."/>
            <person name="Andrade M."/>
            <person name="Kroon E.G."/>
            <person name="Ribeiro B."/>
            <person name="Bergier I."/>
            <person name="Seligmann H."/>
            <person name="Ghigo E."/>
            <person name="Colson P."/>
            <person name="Levasseur A."/>
            <person name="Kroemer G."/>
            <person name="Raoult D."/>
            <person name="La Scola B."/>
        </authorList>
    </citation>
    <scope>NUCLEOTIDE SEQUENCE [LARGE SCALE GENOMIC DNA]</scope>
    <source>
        <strain evidence="1">Deep ocean</strain>
    </source>
</reference>
<evidence type="ECO:0000313" key="1">
    <source>
        <dbReference type="EMBL" id="QKU33543.1"/>
    </source>
</evidence>
<protein>
    <submittedName>
        <fullName evidence="1">Putative ORFan</fullName>
    </submittedName>
</protein>
<dbReference type="RefSeq" id="YP_010780144.1">
    <property type="nucleotide sequence ID" value="NC_075038.1"/>
</dbReference>
<dbReference type="EMBL" id="MF405918">
    <property type="protein sequence ID" value="QKU33543.1"/>
    <property type="molecule type" value="Genomic_DNA"/>
</dbReference>
<proteinExistence type="predicted"/>
<dbReference type="KEGG" id="vg:80516655"/>
<dbReference type="GeneID" id="80516655"/>
<organism evidence="1">
    <name type="scientific">Tupanvirus deep ocean</name>
    <dbReference type="NCBI Taxonomy" id="2126984"/>
    <lineage>
        <taxon>Viruses</taxon>
        <taxon>Varidnaviria</taxon>
        <taxon>Bamfordvirae</taxon>
        <taxon>Nucleocytoviricota</taxon>
        <taxon>Megaviricetes</taxon>
        <taxon>Imitervirales</taxon>
        <taxon>Mimiviridae</taxon>
        <taxon>Megamimivirinae</taxon>
        <taxon>Tupanvirus</taxon>
        <taxon>Tupanvirus altamarinense</taxon>
    </lineage>
</organism>
<name>A0A6N1NN75_9VIRU</name>
<sequence>MIIIVFIYVKIKYVPFRDNMVNTYAPCLNKSEHEEYVKQKKKINRALNTFNHRCGKKKNSYIRYNLRHIGCSVPGCGLCGKTPKSKFKSKGEVKKKKIDLKFTIGTFGTKCLCESDFFATQ</sequence>